<keyword evidence="2 5" id="KW-0812">Transmembrane</keyword>
<accession>A0A4S4NQN8</accession>
<keyword evidence="4 5" id="KW-0472">Membrane</keyword>
<dbReference type="EMBL" id="SRSF01000002">
    <property type="protein sequence ID" value="THH40648.1"/>
    <property type="molecule type" value="Genomic_DNA"/>
</dbReference>
<sequence>MSRTERDVANREGSRDPNGDAALYFWGMPRFRFFFPWFDRKAFPVLAGVVVGLYLLEEVLTLREQHHSKVKRSLTNTAVAATGFAVVRAALLPAMVYAGDWSERRRFGLVHWLGLPPWARTAAAFLLLDYTNYCWHVLTHRVPLLYRMHRVHHSDLDMDVTTGFRFHLGEQVFSIIFRGGMIALIGAPSRLVLGYEAIFEGCTAFHHSNLRLPTTVERQLARVLITPRAHGIHHSIVEQEFNSNFGVVLPFWDWLHGTRCLDVPQEEITIGLPAWRDPDELTVPFLHRMPLEPIRPWALPDGCVPRRLSSGRAALE</sequence>
<dbReference type="InterPro" id="IPR006694">
    <property type="entry name" value="Fatty_acid_hydroxylase"/>
</dbReference>
<dbReference type="Pfam" id="PF04116">
    <property type="entry name" value="FA_hydroxylase"/>
    <property type="match status" value="1"/>
</dbReference>
<dbReference type="GO" id="GO:0008610">
    <property type="term" value="P:lipid biosynthetic process"/>
    <property type="evidence" value="ECO:0007669"/>
    <property type="project" value="InterPro"/>
</dbReference>
<feature type="transmembrane region" description="Helical" evidence="5">
    <location>
        <begin position="74"/>
        <end position="98"/>
    </location>
</feature>
<keyword evidence="8" id="KW-1185">Reference proteome</keyword>
<dbReference type="AlphaFoldDB" id="A0A4S4NQN8"/>
<dbReference type="GO" id="GO:0016491">
    <property type="term" value="F:oxidoreductase activity"/>
    <property type="evidence" value="ECO:0007669"/>
    <property type="project" value="InterPro"/>
</dbReference>
<evidence type="ECO:0000256" key="5">
    <source>
        <dbReference type="SAM" id="Phobius"/>
    </source>
</evidence>
<comment type="subcellular location">
    <subcellularLocation>
        <location evidence="1">Membrane</location>
    </subcellularLocation>
</comment>
<evidence type="ECO:0000259" key="6">
    <source>
        <dbReference type="Pfam" id="PF04116"/>
    </source>
</evidence>
<comment type="caution">
    <text evidence="7">The sequence shown here is derived from an EMBL/GenBank/DDBJ whole genome shotgun (WGS) entry which is preliminary data.</text>
</comment>
<dbReference type="InterPro" id="IPR050307">
    <property type="entry name" value="Sterol_Desaturase_Related"/>
</dbReference>
<feature type="domain" description="Fatty acid hydroxylase" evidence="6">
    <location>
        <begin position="122"/>
        <end position="258"/>
    </location>
</feature>
<dbReference type="Proteomes" id="UP000308528">
    <property type="component" value="Unassembled WGS sequence"/>
</dbReference>
<evidence type="ECO:0000256" key="2">
    <source>
        <dbReference type="ARBA" id="ARBA00022692"/>
    </source>
</evidence>
<protein>
    <submittedName>
        <fullName evidence="7">Sterol desaturase family protein</fullName>
    </submittedName>
</protein>
<evidence type="ECO:0000256" key="4">
    <source>
        <dbReference type="ARBA" id="ARBA00023136"/>
    </source>
</evidence>
<dbReference type="GO" id="GO:0016020">
    <property type="term" value="C:membrane"/>
    <property type="evidence" value="ECO:0007669"/>
    <property type="project" value="UniProtKB-SubCell"/>
</dbReference>
<organism evidence="7 8">
    <name type="scientific">Neolewinella litorea</name>
    <dbReference type="NCBI Taxonomy" id="2562452"/>
    <lineage>
        <taxon>Bacteria</taxon>
        <taxon>Pseudomonadati</taxon>
        <taxon>Bacteroidota</taxon>
        <taxon>Saprospiria</taxon>
        <taxon>Saprospirales</taxon>
        <taxon>Lewinellaceae</taxon>
        <taxon>Neolewinella</taxon>
    </lineage>
</organism>
<dbReference type="PANTHER" id="PTHR11863">
    <property type="entry name" value="STEROL DESATURASE"/>
    <property type="match status" value="1"/>
</dbReference>
<evidence type="ECO:0000313" key="7">
    <source>
        <dbReference type="EMBL" id="THH40648.1"/>
    </source>
</evidence>
<proteinExistence type="predicted"/>
<name>A0A4S4NQN8_9BACT</name>
<dbReference type="OrthoDB" id="9770329at2"/>
<evidence type="ECO:0000313" key="8">
    <source>
        <dbReference type="Proteomes" id="UP000308528"/>
    </source>
</evidence>
<evidence type="ECO:0000256" key="3">
    <source>
        <dbReference type="ARBA" id="ARBA00022989"/>
    </source>
</evidence>
<keyword evidence="3 5" id="KW-1133">Transmembrane helix</keyword>
<reference evidence="7 8" key="1">
    <citation type="submission" date="2019-04" db="EMBL/GenBank/DDBJ databases">
        <title>Lewinella litorea sp. nov., isolated from a marine sand.</title>
        <authorList>
            <person name="Yoon J.-H."/>
        </authorList>
    </citation>
    <scope>NUCLEOTIDE SEQUENCE [LARGE SCALE GENOMIC DNA]</scope>
    <source>
        <strain evidence="7 8">HSMS-39</strain>
    </source>
</reference>
<gene>
    <name evidence="7" type="ORF">E4021_07925</name>
</gene>
<dbReference type="GO" id="GO:0005506">
    <property type="term" value="F:iron ion binding"/>
    <property type="evidence" value="ECO:0007669"/>
    <property type="project" value="InterPro"/>
</dbReference>
<evidence type="ECO:0000256" key="1">
    <source>
        <dbReference type="ARBA" id="ARBA00004370"/>
    </source>
</evidence>